<dbReference type="AlphaFoldDB" id="A0A9P6N9T0"/>
<dbReference type="Proteomes" id="UP000886653">
    <property type="component" value="Unassembled WGS sequence"/>
</dbReference>
<proteinExistence type="predicted"/>
<gene>
    <name evidence="1" type="ORF">CROQUDRAFT_25592</name>
</gene>
<feature type="non-terminal residue" evidence="1">
    <location>
        <position position="181"/>
    </location>
</feature>
<reference evidence="1" key="1">
    <citation type="submission" date="2013-11" db="EMBL/GenBank/DDBJ databases">
        <title>Genome sequence of the fusiform rust pathogen reveals effectors for host alternation and coevolution with pine.</title>
        <authorList>
            <consortium name="DOE Joint Genome Institute"/>
            <person name="Smith K."/>
            <person name="Pendleton A."/>
            <person name="Kubisiak T."/>
            <person name="Anderson C."/>
            <person name="Salamov A."/>
            <person name="Aerts A."/>
            <person name="Riley R."/>
            <person name="Clum A."/>
            <person name="Lindquist E."/>
            <person name="Ence D."/>
            <person name="Campbell M."/>
            <person name="Kronenberg Z."/>
            <person name="Feau N."/>
            <person name="Dhillon B."/>
            <person name="Hamelin R."/>
            <person name="Burleigh J."/>
            <person name="Smith J."/>
            <person name="Yandell M."/>
            <person name="Nelson C."/>
            <person name="Grigoriev I."/>
            <person name="Davis J."/>
        </authorList>
    </citation>
    <scope>NUCLEOTIDE SEQUENCE</scope>
    <source>
        <strain evidence="1">G11</strain>
    </source>
</reference>
<evidence type="ECO:0000313" key="2">
    <source>
        <dbReference type="Proteomes" id="UP000886653"/>
    </source>
</evidence>
<accession>A0A9P6N9T0</accession>
<organism evidence="1 2">
    <name type="scientific">Cronartium quercuum f. sp. fusiforme G11</name>
    <dbReference type="NCBI Taxonomy" id="708437"/>
    <lineage>
        <taxon>Eukaryota</taxon>
        <taxon>Fungi</taxon>
        <taxon>Dikarya</taxon>
        <taxon>Basidiomycota</taxon>
        <taxon>Pucciniomycotina</taxon>
        <taxon>Pucciniomycetes</taxon>
        <taxon>Pucciniales</taxon>
        <taxon>Coleosporiaceae</taxon>
        <taxon>Cronartium</taxon>
    </lineage>
</organism>
<evidence type="ECO:0000313" key="1">
    <source>
        <dbReference type="EMBL" id="KAG0142244.1"/>
    </source>
</evidence>
<comment type="caution">
    <text evidence="1">The sequence shown here is derived from an EMBL/GenBank/DDBJ whole genome shotgun (WGS) entry which is preliminary data.</text>
</comment>
<dbReference type="EMBL" id="MU167355">
    <property type="protein sequence ID" value="KAG0142244.1"/>
    <property type="molecule type" value="Genomic_DNA"/>
</dbReference>
<keyword evidence="2" id="KW-1185">Reference proteome</keyword>
<feature type="non-terminal residue" evidence="1">
    <location>
        <position position="1"/>
    </location>
</feature>
<name>A0A9P6N9T0_9BASI</name>
<sequence>QQLEFDSSNLASWRTKTVRVIFVMTNILKYWDTKQLSKDSQIELAIDKYASQMIYTTIHPNLCDMIDECDYAHNAMEMLESHFHQGGWTAQVATFCQLCSHTFDLTMTTLLEHIQVVHKDIKKLESDGFKWTKDMIIGMFYQHGAPIAGPFSMEAVNAALDVKYQANPGAIKLADVCAEMQ</sequence>
<protein>
    <submittedName>
        <fullName evidence="1">Uncharacterized protein</fullName>
    </submittedName>
</protein>